<reference evidence="2" key="2">
    <citation type="submission" date="2016-02" db="EMBL/GenBank/DDBJ databases">
        <title>Draft genome sequence of five rapidly growing Mycobacterium species.</title>
        <authorList>
            <person name="Katahira K."/>
            <person name="Gotou Y."/>
            <person name="Iida K."/>
            <person name="Ogura Y."/>
            <person name="Hayashi T."/>
        </authorList>
    </citation>
    <scope>NUCLEOTIDE SEQUENCE [LARGE SCALE GENOMIC DNA]</scope>
    <source>
        <strain evidence="2">JCM15298</strain>
    </source>
</reference>
<sequence>MKTTGKKAADKRLTSQFADRARSRGLQAAWELFIPHLQPLITNLVTEAIPRADAQSAAAAVAIGNDRAVAIVEELRRIDTPTLIIAGDDTRHPTHLARSLADVRPMEFLARATMSDLLVNADDMAHAFASEIEEFLATTSDPETQPHQTQRRSNLK</sequence>
<keyword evidence="1" id="KW-0378">Hydrolase</keyword>
<accession>A0A117IAJ3</accession>
<protein>
    <submittedName>
        <fullName evidence="1">Alpha/beta hydrolase fold protein</fullName>
    </submittedName>
</protein>
<evidence type="ECO:0000313" key="2">
    <source>
        <dbReference type="Proteomes" id="UP000069443"/>
    </source>
</evidence>
<reference evidence="2" key="1">
    <citation type="journal article" date="2016" name="Genome Announc.">
        <title>Draft Genome Sequences of Five Rapidly Growing Mycobacterium Species, M. thermoresistibile, M. fortuitum subsp. acetamidolyticum, M. canariasense, M. brisbanense, and M. novocastrense.</title>
        <authorList>
            <person name="Katahira K."/>
            <person name="Ogura Y."/>
            <person name="Gotoh Y."/>
            <person name="Hayashi T."/>
        </authorList>
    </citation>
    <scope>NUCLEOTIDE SEQUENCE [LARGE SCALE GENOMIC DNA]</scope>
    <source>
        <strain evidence="2">JCM15298</strain>
    </source>
</reference>
<dbReference type="Proteomes" id="UP000069443">
    <property type="component" value="Unassembled WGS sequence"/>
</dbReference>
<dbReference type="AlphaFoldDB" id="A0A117IAJ3"/>
<dbReference type="GO" id="GO:0016787">
    <property type="term" value="F:hydrolase activity"/>
    <property type="evidence" value="ECO:0007669"/>
    <property type="project" value="UniProtKB-KW"/>
</dbReference>
<comment type="caution">
    <text evidence="1">The sequence shown here is derived from an EMBL/GenBank/DDBJ whole genome shotgun (WGS) entry which is preliminary data.</text>
</comment>
<dbReference type="EMBL" id="BCSY01000051">
    <property type="protein sequence ID" value="GAS96467.1"/>
    <property type="molecule type" value="Genomic_DNA"/>
</dbReference>
<keyword evidence="2" id="KW-1185">Reference proteome</keyword>
<gene>
    <name evidence="1" type="ORF">RMCC_3433</name>
</gene>
<dbReference type="InterPro" id="IPR029058">
    <property type="entry name" value="AB_hydrolase_fold"/>
</dbReference>
<evidence type="ECO:0000313" key="1">
    <source>
        <dbReference type="EMBL" id="GAS96467.1"/>
    </source>
</evidence>
<organism evidence="1 2">
    <name type="scientific">Mycolicibacterium canariasense</name>
    <name type="common">Mycobacterium canariasense</name>
    <dbReference type="NCBI Taxonomy" id="228230"/>
    <lineage>
        <taxon>Bacteria</taxon>
        <taxon>Bacillati</taxon>
        <taxon>Actinomycetota</taxon>
        <taxon>Actinomycetes</taxon>
        <taxon>Mycobacteriales</taxon>
        <taxon>Mycobacteriaceae</taxon>
        <taxon>Mycolicibacterium</taxon>
    </lineage>
</organism>
<name>A0A117IAJ3_MYCCR</name>
<proteinExistence type="predicted"/>
<dbReference type="STRING" id="228230.RMCC_3433"/>
<dbReference type="Gene3D" id="3.40.50.1820">
    <property type="entry name" value="alpha/beta hydrolase"/>
    <property type="match status" value="1"/>
</dbReference>